<organism evidence="3">
    <name type="scientific">Prochlorococcus marinus str. P0902-H212</name>
    <dbReference type="NCBI Taxonomy" id="1620696"/>
    <lineage>
        <taxon>Bacteria</taxon>
        <taxon>Bacillati</taxon>
        <taxon>Cyanobacteriota</taxon>
        <taxon>Cyanophyceae</taxon>
        <taxon>Synechococcales</taxon>
        <taxon>Prochlorococcaceae</taxon>
        <taxon>Prochlorococcus</taxon>
    </lineage>
</organism>
<feature type="domain" description="CYTH" evidence="2">
    <location>
        <begin position="2"/>
        <end position="150"/>
    </location>
</feature>
<dbReference type="PROSITE" id="PS51707">
    <property type="entry name" value="CYTH"/>
    <property type="match status" value="1"/>
</dbReference>
<dbReference type="PANTHER" id="PTHR40114">
    <property type="entry name" value="SLR0698 PROTEIN"/>
    <property type="match status" value="1"/>
</dbReference>
<dbReference type="SMART" id="SM01118">
    <property type="entry name" value="CYTH"/>
    <property type="match status" value="1"/>
</dbReference>
<proteinExistence type="predicted"/>
<evidence type="ECO:0000313" key="3">
    <source>
        <dbReference type="EMBL" id="AJW30343.1"/>
    </source>
</evidence>
<dbReference type="Pfam" id="PF01928">
    <property type="entry name" value="CYTH"/>
    <property type="match status" value="1"/>
</dbReference>
<dbReference type="EMBL" id="KJ947870">
    <property type="protein sequence ID" value="AJW30343.1"/>
    <property type="molecule type" value="Genomic_DNA"/>
</dbReference>
<dbReference type="InterPro" id="IPR012042">
    <property type="entry name" value="NeuTTM/CthTTM-like"/>
</dbReference>
<name>A0A0D5A2D3_PROMR</name>
<accession>A0A0D5A2D3</accession>
<dbReference type="SUPFAM" id="SSF55154">
    <property type="entry name" value="CYTH-like phosphatases"/>
    <property type="match status" value="1"/>
</dbReference>
<evidence type="ECO:0000259" key="2">
    <source>
        <dbReference type="PROSITE" id="PS51707"/>
    </source>
</evidence>
<dbReference type="InterPro" id="IPR033469">
    <property type="entry name" value="CYTH-like_dom_sf"/>
</dbReference>
<dbReference type="AlphaFoldDB" id="A0A0D5A2D3"/>
<sequence length="166" mass="19223">MGIEIERRFLVENEDWKDQVIRSESLSQAYLNSSVDEWATRVRIIDNNKGYITLKSSLNGLINYEFEYSIPRKDAIELIQLSKYKITKIRYQLKINKKNWVVDVFEESNSCLKIAEIELNSESEEIQVPSWCGKEITGIKSLSNVSLAKAPISELSVKDRIKIKSF</sequence>
<reference evidence="3" key="1">
    <citation type="submission" date="2014-06" db="EMBL/GenBank/DDBJ databases">
        <authorList>
            <person name="Berube P.M."/>
        </authorList>
    </citation>
    <scope>NUCLEOTIDE SEQUENCE</scope>
    <source>
        <strain evidence="3">P0902-H212</strain>
    </source>
</reference>
<dbReference type="PANTHER" id="PTHR40114:SF1">
    <property type="entry name" value="SLR0698 PROTEIN"/>
    <property type="match status" value="1"/>
</dbReference>
<gene>
    <name evidence="3" type="ORF">FA02_0074</name>
</gene>
<evidence type="ECO:0000256" key="1">
    <source>
        <dbReference type="PIRSR" id="PIRSR016487-1"/>
    </source>
</evidence>
<dbReference type="InterPro" id="IPR023577">
    <property type="entry name" value="CYTH_domain"/>
</dbReference>
<dbReference type="Gene3D" id="2.40.320.10">
    <property type="entry name" value="Hypothetical Protein Pfu-838710-001"/>
    <property type="match status" value="1"/>
</dbReference>
<dbReference type="CDD" id="cd07891">
    <property type="entry name" value="CYTH-like_CthTTM-like_1"/>
    <property type="match status" value="1"/>
</dbReference>
<feature type="active site" description="Proton acceptor" evidence="1">
    <location>
        <position position="30"/>
    </location>
</feature>
<dbReference type="PIRSF" id="PIRSF016487">
    <property type="entry name" value="CYTH_UCP016487"/>
    <property type="match status" value="1"/>
</dbReference>
<protein>
    <recommendedName>
        <fullName evidence="2">CYTH domain-containing protein</fullName>
    </recommendedName>
</protein>